<reference evidence="1 2" key="1">
    <citation type="submission" date="2016-10" db="EMBL/GenBank/DDBJ databases">
        <title>Updated version of Genome Assembly of Janthinobacterium lividum ERGS5:01.</title>
        <authorList>
            <person name="Kumar R."/>
            <person name="Acharya V."/>
            <person name="Singh D."/>
        </authorList>
    </citation>
    <scope>NUCLEOTIDE SEQUENCE [LARGE SCALE GENOMIC DNA]</scope>
    <source>
        <strain evidence="1 2">ERGS5:01</strain>
    </source>
</reference>
<dbReference type="EMBL" id="MAQB02000001">
    <property type="protein sequence ID" value="OFJ49600.1"/>
    <property type="molecule type" value="Genomic_DNA"/>
</dbReference>
<evidence type="ECO:0000313" key="1">
    <source>
        <dbReference type="EMBL" id="OFJ49600.1"/>
    </source>
</evidence>
<comment type="caution">
    <text evidence="1">The sequence shown here is derived from an EMBL/GenBank/DDBJ whole genome shotgun (WGS) entry which is preliminary data.</text>
</comment>
<evidence type="ECO:0000313" key="2">
    <source>
        <dbReference type="Proteomes" id="UP000092634"/>
    </source>
</evidence>
<sequence length="135" mass="14395">MTKTEEIALAIAGVLQSAGLTVRADTEALYSFEDHPCIVLDCGNEYPTHAVGAGFIYWNLEIQLHIGANGPVPKLAPEATRQVAHEALCADRTLGGAAIDIVVGQITRGIDDVNPACGITQVTYNVKYRVMENTA</sequence>
<protein>
    <recommendedName>
        <fullName evidence="3">DUF3168 domain-containing protein</fullName>
    </recommendedName>
</protein>
<dbReference type="Proteomes" id="UP000092634">
    <property type="component" value="Unassembled WGS sequence"/>
</dbReference>
<proteinExistence type="predicted"/>
<accession>A0A1E8PUN2</accession>
<organism evidence="1 2">
    <name type="scientific">Janthinobacterium lividum</name>
    <dbReference type="NCBI Taxonomy" id="29581"/>
    <lineage>
        <taxon>Bacteria</taxon>
        <taxon>Pseudomonadati</taxon>
        <taxon>Pseudomonadota</taxon>
        <taxon>Betaproteobacteria</taxon>
        <taxon>Burkholderiales</taxon>
        <taxon>Oxalobacteraceae</taxon>
        <taxon>Janthinobacterium</taxon>
    </lineage>
</organism>
<dbReference type="AlphaFoldDB" id="A0A1E8PUN2"/>
<evidence type="ECO:0008006" key="3">
    <source>
        <dbReference type="Google" id="ProtNLM"/>
    </source>
</evidence>
<name>A0A1E8PUN2_9BURK</name>
<gene>
    <name evidence="1" type="ORF">BA896_012715</name>
</gene>